<protein>
    <submittedName>
        <fullName evidence="2">Swarming motility protein SwrC</fullName>
    </submittedName>
</protein>
<sequence length="1085" mass="118094">MSLARLAVRRPVTVAMFTLAVLLFGMVSLGRIPVTLLPDLAYPTLTVRTDYPGGAPGEVEQLVSKPVEEALGTVKGVRRIESISRAGQSDVLIEFAWGTNMDMASLDVREKMDLVNLPLDIEKPTLLRFNPAEEPIVRLTLGFEAISEPNISELKRLRTFAEEELKRHLESIEGVASVRLGGGLEDQIQVLVNEQQATQLGIPMSLIMQRLRDENINLSGGRLEAQRAEYLVRTLNQFQDLDDIGEIYIATRSERPILLRDIATIENSFKERDSISRIGGKEAVEVSLYKEGDANTVQVSKAIQSHLAQLQSNQLIPNSYRVSPIADQAVFIQAAIAEVRNAAVLGGLLAMVVIYLFLQRLWPTVIISLAIPVSIIATFNLMHGYHISLNMMSLGGIALAVGMLVDNAIVVLENIARHREDKGADDAEAAEQGTSEVTGAIIASTLTTMAVFFPLVFVEGLAGQLFADQALTVTFSLLASLFVALTLIPMLSAKQRSADAPITDRQHFPAADRRSGWKFWLMSPVLLVFRWLPLALVSVTLLLWRSIAKLLGWLTTPLLRGFDWVYQRLTLSYQKLLRAALAHAKTTLAIIVVCAAACYALIPLLPVSLLPSMAQGEFYLEVELQPGATIDDTDAVLQGLANHLAEQPELNATVARSYSIAGTGSLLNAAPGQNGNQWGRFNVVMQPGSAPLAESRVQNALRRYAEQLPGVQTKLGRPELFSFSSPIAIEVTGYDIDLLQQAGQRIAQGLAQHEVFTDIRVNMSDGQPEIAIYFNHSKLAQYGLTSASVSELLATKIGGRVATQFSLDDRKIDILVRSQASDRDSVRDLEQLVINPGASREIPLQAVADIKQIMGPSEINRIDQQRTAVVQANLASGDLGSAVAVAQEIVANTQLPLSIQANVAGQSEEMQRSFLSLQFALLLAIFLVYLIMASQFESLLHPLLILFSVPLAGAGSVLGLYLVGTELSVIVFIGLIMLAGIVVNNAIVLVDRINQLRQHGASRYDAVYQAAQQRLRPILMTMFTTVLGLLPLAIGIGEGAEIRAPMAISVIAGLLFSTLLTLVFIPSLYLLVDRKEMRSAGTEGV</sequence>
<keyword evidence="3" id="KW-1185">Reference proteome</keyword>
<dbReference type="Gene3D" id="3.30.70.1440">
    <property type="entry name" value="Multidrug efflux transporter AcrB pore domain"/>
    <property type="match status" value="1"/>
</dbReference>
<gene>
    <name evidence="2" type="primary">swrC_1</name>
    <name evidence="2" type="ORF">PSI9734_00806</name>
</gene>
<keyword evidence="1" id="KW-0812">Transmembrane</keyword>
<evidence type="ECO:0000256" key="1">
    <source>
        <dbReference type="SAM" id="Phobius"/>
    </source>
</evidence>
<feature type="transmembrane region" description="Helical" evidence="1">
    <location>
        <begin position="587"/>
        <end position="605"/>
    </location>
</feature>
<feature type="transmembrane region" description="Helical" evidence="1">
    <location>
        <begin position="969"/>
        <end position="990"/>
    </location>
</feature>
<feature type="transmembrane region" description="Helical" evidence="1">
    <location>
        <begin position="365"/>
        <end position="385"/>
    </location>
</feature>
<dbReference type="GO" id="GO:0042910">
    <property type="term" value="F:xenobiotic transmembrane transporter activity"/>
    <property type="evidence" value="ECO:0007669"/>
    <property type="project" value="TreeGrafter"/>
</dbReference>
<dbReference type="Gene3D" id="1.20.1640.10">
    <property type="entry name" value="Multidrug efflux transporter AcrB transmembrane domain"/>
    <property type="match status" value="2"/>
</dbReference>
<dbReference type="RefSeq" id="WP_173919802.1">
    <property type="nucleotide sequence ID" value="NZ_CADCXY010000001.1"/>
</dbReference>
<feature type="transmembrane region" description="Helical" evidence="1">
    <location>
        <begin position="470"/>
        <end position="488"/>
    </location>
</feature>
<feature type="transmembrane region" description="Helical" evidence="1">
    <location>
        <begin position="339"/>
        <end position="358"/>
    </location>
</feature>
<dbReference type="InterPro" id="IPR027463">
    <property type="entry name" value="AcrB_DN_DC_subdom"/>
</dbReference>
<dbReference type="InterPro" id="IPR001036">
    <property type="entry name" value="Acrflvin-R"/>
</dbReference>
<keyword evidence="1" id="KW-0472">Membrane</keyword>
<feature type="transmembrane region" description="Helical" evidence="1">
    <location>
        <begin position="519"/>
        <end position="544"/>
    </location>
</feature>
<proteinExistence type="predicted"/>
<dbReference type="Gene3D" id="3.30.70.1320">
    <property type="entry name" value="Multidrug efflux transporter AcrB pore domain like"/>
    <property type="match status" value="1"/>
</dbReference>
<dbReference type="PANTHER" id="PTHR32063:SF0">
    <property type="entry name" value="SWARMING MOTILITY PROTEIN SWRC"/>
    <property type="match status" value="1"/>
</dbReference>
<dbReference type="SUPFAM" id="SSF82714">
    <property type="entry name" value="Multidrug efflux transporter AcrB TolC docking domain, DN and DC subdomains"/>
    <property type="match status" value="2"/>
</dbReference>
<organism evidence="2 3">
    <name type="scientific">Pseudidiomarina piscicola</name>
    <dbReference type="NCBI Taxonomy" id="2614830"/>
    <lineage>
        <taxon>Bacteria</taxon>
        <taxon>Pseudomonadati</taxon>
        <taxon>Pseudomonadota</taxon>
        <taxon>Gammaproteobacteria</taxon>
        <taxon>Alteromonadales</taxon>
        <taxon>Idiomarinaceae</taxon>
        <taxon>Pseudidiomarina</taxon>
    </lineage>
</organism>
<reference evidence="2 3" key="1">
    <citation type="submission" date="2020-02" db="EMBL/GenBank/DDBJ databases">
        <authorList>
            <person name="Rodrigo-Torres L."/>
            <person name="Arahal R. D."/>
            <person name="Lucena T."/>
        </authorList>
    </citation>
    <scope>NUCLEOTIDE SEQUENCE [LARGE SCALE GENOMIC DNA]</scope>
    <source>
        <strain evidence="2 3">CECT 9734</strain>
    </source>
</reference>
<dbReference type="Gene3D" id="3.30.2090.10">
    <property type="entry name" value="Multidrug efflux transporter AcrB TolC docking domain, DN and DC subdomains"/>
    <property type="match status" value="2"/>
</dbReference>
<dbReference type="SUPFAM" id="SSF82866">
    <property type="entry name" value="Multidrug efflux transporter AcrB transmembrane domain"/>
    <property type="match status" value="2"/>
</dbReference>
<dbReference type="GO" id="GO:0005886">
    <property type="term" value="C:plasma membrane"/>
    <property type="evidence" value="ECO:0007669"/>
    <property type="project" value="TreeGrafter"/>
</dbReference>
<dbReference type="SUPFAM" id="SSF82693">
    <property type="entry name" value="Multidrug efflux transporter AcrB pore domain, PN1, PN2, PC1 and PC2 subdomains"/>
    <property type="match status" value="2"/>
</dbReference>
<feature type="transmembrane region" description="Helical" evidence="1">
    <location>
        <begin position="1018"/>
        <end position="1036"/>
    </location>
</feature>
<feature type="transmembrane region" description="Helical" evidence="1">
    <location>
        <begin position="914"/>
        <end position="931"/>
    </location>
</feature>
<dbReference type="PANTHER" id="PTHR32063">
    <property type="match status" value="1"/>
</dbReference>
<dbReference type="Proteomes" id="UP000481517">
    <property type="component" value="Unassembled WGS sequence"/>
</dbReference>
<feature type="transmembrane region" description="Helical" evidence="1">
    <location>
        <begin position="1048"/>
        <end position="1072"/>
    </location>
</feature>
<evidence type="ECO:0000313" key="3">
    <source>
        <dbReference type="Proteomes" id="UP000481517"/>
    </source>
</evidence>
<accession>A0A6S6WTU8</accession>
<keyword evidence="1" id="KW-1133">Transmembrane helix</keyword>
<dbReference type="EMBL" id="CADCXY010000001">
    <property type="protein sequence ID" value="CAB0150251.1"/>
    <property type="molecule type" value="Genomic_DNA"/>
</dbReference>
<evidence type="ECO:0000313" key="2">
    <source>
        <dbReference type="EMBL" id="CAB0150251.1"/>
    </source>
</evidence>
<dbReference type="PRINTS" id="PR00702">
    <property type="entry name" value="ACRIFLAVINRP"/>
</dbReference>
<feature type="transmembrane region" description="Helical" evidence="1">
    <location>
        <begin position="437"/>
        <end position="458"/>
    </location>
</feature>
<feature type="transmembrane region" description="Helical" evidence="1">
    <location>
        <begin position="943"/>
        <end position="963"/>
    </location>
</feature>
<dbReference type="Pfam" id="PF00873">
    <property type="entry name" value="ACR_tran"/>
    <property type="match status" value="2"/>
</dbReference>
<dbReference type="Gene3D" id="3.30.70.1430">
    <property type="entry name" value="Multidrug efflux transporter AcrB pore domain"/>
    <property type="match status" value="2"/>
</dbReference>
<dbReference type="AlphaFoldDB" id="A0A6S6WTU8"/>
<name>A0A6S6WTU8_9GAMM</name>